<dbReference type="GO" id="GO:0005524">
    <property type="term" value="F:ATP binding"/>
    <property type="evidence" value="ECO:0007669"/>
    <property type="project" value="UniProtKB-KW"/>
</dbReference>
<feature type="transmembrane region" description="Helical" evidence="4">
    <location>
        <begin position="515"/>
        <end position="534"/>
    </location>
</feature>
<dbReference type="InterPro" id="IPR050153">
    <property type="entry name" value="Metal_Ion_Import_ABC"/>
</dbReference>
<evidence type="ECO:0000256" key="2">
    <source>
        <dbReference type="ARBA" id="ARBA00022741"/>
    </source>
</evidence>
<dbReference type="EMBL" id="DVKI01000084">
    <property type="protein sequence ID" value="HIT17271.1"/>
    <property type="molecule type" value="Genomic_DNA"/>
</dbReference>
<protein>
    <submittedName>
        <fullName evidence="6">ATP-binding cassette domain-containing protein</fullName>
    </submittedName>
</protein>
<dbReference type="Pfam" id="PF00005">
    <property type="entry name" value="ABC_tran"/>
    <property type="match status" value="1"/>
</dbReference>
<comment type="caution">
    <text evidence="6">The sequence shown here is derived from an EMBL/GenBank/DDBJ whole genome shotgun (WGS) entry which is preliminary data.</text>
</comment>
<keyword evidence="3 6" id="KW-0067">ATP-binding</keyword>
<evidence type="ECO:0000259" key="5">
    <source>
        <dbReference type="PROSITE" id="PS50893"/>
    </source>
</evidence>
<dbReference type="PANTHER" id="PTHR42734">
    <property type="entry name" value="METAL TRANSPORT SYSTEM ATP-BINDING PROTEIN TM_0124-RELATED"/>
    <property type="match status" value="1"/>
</dbReference>
<dbReference type="SUPFAM" id="SSF52540">
    <property type="entry name" value="P-loop containing nucleoside triphosphate hydrolases"/>
    <property type="match status" value="1"/>
</dbReference>
<keyword evidence="2" id="KW-0547">Nucleotide-binding</keyword>
<dbReference type="InterPro" id="IPR027417">
    <property type="entry name" value="P-loop_NTPase"/>
</dbReference>
<evidence type="ECO:0000313" key="6">
    <source>
        <dbReference type="EMBL" id="HIT17271.1"/>
    </source>
</evidence>
<keyword evidence="4" id="KW-0812">Transmembrane</keyword>
<name>A0A9D1G8X2_9FIRM</name>
<evidence type="ECO:0000256" key="3">
    <source>
        <dbReference type="ARBA" id="ARBA00022840"/>
    </source>
</evidence>
<sequence length="563" mass="67043">MKYLENVTVKFHKTTILKQISLDTNASKIAIIGPNGAGKSTILNLLAHEICTQEGKVISLHSFSYFFQSFSLFSHLTLKENLQVFIEKDWNSKLADQLGIDHLKDKKAKFCSDGEKQRAIICMAILDDKPILLLDEPTKHLDEKHKQIVLSLLQKLDKIIIMTIHEENLNLIPCFEIYQIQGQKLYRLQTILKQQEPVVYDKVKKKNNLCLFKNFFFFSKYYLVLLMFILYGFIASTLNHFSNGLVDESILTYDRDLNGVTGEIYFQGIAVPSTTQHLESIQENLQVFAEVNYTHLFSNPNEGFFINQEKITTLYPMHEHLSLKEGTPFDIHQEKIQIYVNECFANQHHLSLPTSGYLQYIYQNQYIQLETEVIAIVQDTNLFEKMYISNQQLQTIFSSTWIDSENQKTLLSYFYEQPQYQIDYFLYFQNYQDYLNYENQKIEFSPDFSLQIQSFLYDQYQFKINQDQRQSLYFTIAQYFIIIVLILFLSYYFYDFFHHFYQSLFSIKKIQNKRYWMMIYFCMLCIPLIGINIFFFHPLLLLFSCIYFSFMIYYFFLKKHLTE</sequence>
<dbReference type="GO" id="GO:0016887">
    <property type="term" value="F:ATP hydrolysis activity"/>
    <property type="evidence" value="ECO:0007669"/>
    <property type="project" value="InterPro"/>
</dbReference>
<feature type="transmembrane region" description="Helical" evidence="4">
    <location>
        <begin position="215"/>
        <end position="234"/>
    </location>
</feature>
<dbReference type="Gene3D" id="3.40.50.300">
    <property type="entry name" value="P-loop containing nucleotide triphosphate hydrolases"/>
    <property type="match status" value="1"/>
</dbReference>
<gene>
    <name evidence="6" type="ORF">IAD04_02680</name>
</gene>
<feature type="transmembrane region" description="Helical" evidence="4">
    <location>
        <begin position="472"/>
        <end position="494"/>
    </location>
</feature>
<organism evidence="6 7">
    <name type="scientific">Candidatus Caccosoma faecigallinarum</name>
    <dbReference type="NCBI Taxonomy" id="2840720"/>
    <lineage>
        <taxon>Bacteria</taxon>
        <taxon>Bacillati</taxon>
        <taxon>Bacillota</taxon>
        <taxon>Bacillota incertae sedis</taxon>
        <taxon>Candidatus Caccosoma</taxon>
    </lineage>
</organism>
<evidence type="ECO:0000313" key="7">
    <source>
        <dbReference type="Proteomes" id="UP000886893"/>
    </source>
</evidence>
<dbReference type="SMART" id="SM00382">
    <property type="entry name" value="AAA"/>
    <property type="match status" value="1"/>
</dbReference>
<dbReference type="InterPro" id="IPR003439">
    <property type="entry name" value="ABC_transporter-like_ATP-bd"/>
</dbReference>
<reference evidence="6" key="2">
    <citation type="journal article" date="2021" name="PeerJ">
        <title>Extensive microbial diversity within the chicken gut microbiome revealed by metagenomics and culture.</title>
        <authorList>
            <person name="Gilroy R."/>
            <person name="Ravi A."/>
            <person name="Getino M."/>
            <person name="Pursley I."/>
            <person name="Horton D.L."/>
            <person name="Alikhan N.F."/>
            <person name="Baker D."/>
            <person name="Gharbi K."/>
            <person name="Hall N."/>
            <person name="Watson M."/>
            <person name="Adriaenssens E.M."/>
            <person name="Foster-Nyarko E."/>
            <person name="Jarju S."/>
            <person name="Secka A."/>
            <person name="Antonio M."/>
            <person name="Oren A."/>
            <person name="Chaudhuri R.R."/>
            <person name="La Ragione R."/>
            <person name="Hildebrand F."/>
            <person name="Pallen M.J."/>
        </authorList>
    </citation>
    <scope>NUCLEOTIDE SEQUENCE</scope>
    <source>
        <strain evidence="6">14508</strain>
    </source>
</reference>
<evidence type="ECO:0000256" key="1">
    <source>
        <dbReference type="ARBA" id="ARBA00022448"/>
    </source>
</evidence>
<dbReference type="InterPro" id="IPR003593">
    <property type="entry name" value="AAA+_ATPase"/>
</dbReference>
<keyword evidence="4" id="KW-0472">Membrane</keyword>
<accession>A0A9D1G8X2</accession>
<feature type="domain" description="ABC transporter" evidence="5">
    <location>
        <begin position="2"/>
        <end position="207"/>
    </location>
</feature>
<dbReference type="AlphaFoldDB" id="A0A9D1G8X2"/>
<evidence type="ECO:0000256" key="4">
    <source>
        <dbReference type="SAM" id="Phobius"/>
    </source>
</evidence>
<feature type="transmembrane region" description="Helical" evidence="4">
    <location>
        <begin position="540"/>
        <end position="557"/>
    </location>
</feature>
<proteinExistence type="predicted"/>
<keyword evidence="4" id="KW-1133">Transmembrane helix</keyword>
<reference evidence="6" key="1">
    <citation type="submission" date="2020-10" db="EMBL/GenBank/DDBJ databases">
        <authorList>
            <person name="Gilroy R."/>
        </authorList>
    </citation>
    <scope>NUCLEOTIDE SEQUENCE</scope>
    <source>
        <strain evidence="6">14508</strain>
    </source>
</reference>
<dbReference type="PROSITE" id="PS50893">
    <property type="entry name" value="ABC_TRANSPORTER_2"/>
    <property type="match status" value="1"/>
</dbReference>
<dbReference type="Proteomes" id="UP000886893">
    <property type="component" value="Unassembled WGS sequence"/>
</dbReference>
<keyword evidence="1" id="KW-0813">Transport</keyword>